<dbReference type="Gene3D" id="3.40.462.20">
    <property type="match status" value="1"/>
</dbReference>
<proteinExistence type="inferred from homology"/>
<dbReference type="EMBL" id="VFPH01000003">
    <property type="protein sequence ID" value="TQM35616.1"/>
    <property type="molecule type" value="Genomic_DNA"/>
</dbReference>
<sequence>MKGPALRGDLVTPSDARYERARVAYWAQFDEVRPSAVAYCETPADVAACLAFCQDAGIPAVPRSGGHSLGGYSTTDGLVVDVSRMSRVGVRRAGDGITAVVGAGARQVDSLAALWKEGVVVPGGMCPTVSAGGFVSGGGFGWLTRRYGMASDHVLAAQVVLADGRVVRCSESVEPDLFWALRGAGGGNFGVITEYEMRPRRVPTIVSFHLRWPWDAAQAVIAAWQRWIIDGPDDLGSAMSVTAVGGDPATVDVAGGWLGDPAALERHLDELVGDAGRRPEIRTVQEDSYLDTMMAAFGLTDTTAGQRQWTGQNPDAVIPRQHFAVDRSVLVDRPIPLTGIGEVLAAFEREPRPGQVRLLSFFALGGQVNRVPRTASAYVHRDAQFYLAFWVGLDRDLPDEGDRHAAQTWADDGFAVIDRYSGGEAYQNFIDPALGGWREAYYGENYSRLAEVKRTYDPHGFFRFAQSIG</sequence>
<dbReference type="SUPFAM" id="SSF56176">
    <property type="entry name" value="FAD-binding/transporter-associated domain-like"/>
    <property type="match status" value="1"/>
</dbReference>
<evidence type="ECO:0000256" key="5">
    <source>
        <dbReference type="ARBA" id="ARBA00023002"/>
    </source>
</evidence>
<evidence type="ECO:0000256" key="3">
    <source>
        <dbReference type="ARBA" id="ARBA00022630"/>
    </source>
</evidence>
<protein>
    <submittedName>
        <fullName evidence="7">FAD/FMN-containing dehydrogenase</fullName>
    </submittedName>
</protein>
<keyword evidence="4" id="KW-0274">FAD</keyword>
<evidence type="ECO:0000313" key="8">
    <source>
        <dbReference type="Proteomes" id="UP000319818"/>
    </source>
</evidence>
<dbReference type="AlphaFoldDB" id="A0A543FPB9"/>
<dbReference type="Pfam" id="PF08031">
    <property type="entry name" value="BBE"/>
    <property type="match status" value="1"/>
</dbReference>
<reference evidence="7 8" key="1">
    <citation type="submission" date="2019-06" db="EMBL/GenBank/DDBJ databases">
        <title>Sequencing the genomes of 1000 actinobacteria strains.</title>
        <authorList>
            <person name="Klenk H.-P."/>
        </authorList>
    </citation>
    <scope>NUCLEOTIDE SEQUENCE [LARGE SCALE GENOMIC DNA]</scope>
    <source>
        <strain evidence="7 8">DSM 45511</strain>
    </source>
</reference>
<comment type="caution">
    <text evidence="7">The sequence shown here is derived from an EMBL/GenBank/DDBJ whole genome shotgun (WGS) entry which is preliminary data.</text>
</comment>
<dbReference type="InterPro" id="IPR036318">
    <property type="entry name" value="FAD-bd_PCMH-like_sf"/>
</dbReference>
<dbReference type="Gene3D" id="3.30.465.10">
    <property type="match status" value="1"/>
</dbReference>
<dbReference type="GO" id="GO:0071949">
    <property type="term" value="F:FAD binding"/>
    <property type="evidence" value="ECO:0007669"/>
    <property type="project" value="InterPro"/>
</dbReference>
<feature type="domain" description="FAD-binding PCMH-type" evidence="6">
    <location>
        <begin position="29"/>
        <end position="202"/>
    </location>
</feature>
<dbReference type="Gene3D" id="3.30.43.10">
    <property type="entry name" value="Uridine Diphospho-n-acetylenolpyruvylglucosamine Reductase, domain 2"/>
    <property type="match status" value="1"/>
</dbReference>
<comment type="similarity">
    <text evidence="2">Belongs to the oxygen-dependent FAD-linked oxidoreductase family.</text>
</comment>
<dbReference type="PROSITE" id="PS51387">
    <property type="entry name" value="FAD_PCMH"/>
    <property type="match status" value="1"/>
</dbReference>
<evidence type="ECO:0000313" key="7">
    <source>
        <dbReference type="EMBL" id="TQM35616.1"/>
    </source>
</evidence>
<dbReference type="InterPro" id="IPR016166">
    <property type="entry name" value="FAD-bd_PCMH"/>
</dbReference>
<dbReference type="GO" id="GO:0016491">
    <property type="term" value="F:oxidoreductase activity"/>
    <property type="evidence" value="ECO:0007669"/>
    <property type="project" value="UniProtKB-KW"/>
</dbReference>
<dbReference type="InterPro" id="IPR006094">
    <property type="entry name" value="Oxid_FAD_bind_N"/>
</dbReference>
<keyword evidence="5" id="KW-0560">Oxidoreductase</keyword>
<gene>
    <name evidence="7" type="ORF">FB388_7052</name>
</gene>
<dbReference type="SUPFAM" id="SSF55103">
    <property type="entry name" value="FAD-linked oxidases, C-terminal domain"/>
    <property type="match status" value="1"/>
</dbReference>
<dbReference type="InterPro" id="IPR050416">
    <property type="entry name" value="FAD-linked_Oxidoreductase"/>
</dbReference>
<dbReference type="Proteomes" id="UP000319818">
    <property type="component" value="Unassembled WGS sequence"/>
</dbReference>
<comment type="cofactor">
    <cofactor evidence="1">
        <name>FAD</name>
        <dbReference type="ChEBI" id="CHEBI:57692"/>
    </cofactor>
</comment>
<evidence type="ECO:0000256" key="2">
    <source>
        <dbReference type="ARBA" id="ARBA00005466"/>
    </source>
</evidence>
<keyword evidence="8" id="KW-1185">Reference proteome</keyword>
<dbReference type="InterPro" id="IPR016169">
    <property type="entry name" value="FAD-bd_PCMH_sub2"/>
</dbReference>
<dbReference type="PANTHER" id="PTHR42973:SF39">
    <property type="entry name" value="FAD-BINDING PCMH-TYPE DOMAIN-CONTAINING PROTEIN"/>
    <property type="match status" value="1"/>
</dbReference>
<evidence type="ECO:0000259" key="6">
    <source>
        <dbReference type="PROSITE" id="PS51387"/>
    </source>
</evidence>
<evidence type="ECO:0000256" key="4">
    <source>
        <dbReference type="ARBA" id="ARBA00022827"/>
    </source>
</evidence>
<accession>A0A543FPB9</accession>
<evidence type="ECO:0000256" key="1">
    <source>
        <dbReference type="ARBA" id="ARBA00001974"/>
    </source>
</evidence>
<dbReference type="PANTHER" id="PTHR42973">
    <property type="entry name" value="BINDING OXIDOREDUCTASE, PUTATIVE (AFU_ORTHOLOGUE AFUA_1G17690)-RELATED"/>
    <property type="match status" value="1"/>
</dbReference>
<dbReference type="InterPro" id="IPR012951">
    <property type="entry name" value="BBE"/>
</dbReference>
<keyword evidence="3" id="KW-0285">Flavoprotein</keyword>
<dbReference type="Pfam" id="PF01565">
    <property type="entry name" value="FAD_binding_4"/>
    <property type="match status" value="1"/>
</dbReference>
<name>A0A543FPB9_9PSEU</name>
<organism evidence="7 8">
    <name type="scientific">Pseudonocardia cypriaca</name>
    <dbReference type="NCBI Taxonomy" id="882449"/>
    <lineage>
        <taxon>Bacteria</taxon>
        <taxon>Bacillati</taxon>
        <taxon>Actinomycetota</taxon>
        <taxon>Actinomycetes</taxon>
        <taxon>Pseudonocardiales</taxon>
        <taxon>Pseudonocardiaceae</taxon>
        <taxon>Pseudonocardia</taxon>
    </lineage>
</organism>
<dbReference type="InterPro" id="IPR016164">
    <property type="entry name" value="FAD-linked_Oxase-like_C"/>
</dbReference>
<dbReference type="InterPro" id="IPR016167">
    <property type="entry name" value="FAD-bd_PCMH_sub1"/>
</dbReference>